<dbReference type="PANTHER" id="PTHR46832">
    <property type="entry name" value="5'-METHYLTHIOADENOSINE/S-ADENOSYLHOMOCYSTEINE NUCLEOSIDASE"/>
    <property type="match status" value="1"/>
</dbReference>
<dbReference type="GO" id="GO:0009116">
    <property type="term" value="P:nucleoside metabolic process"/>
    <property type="evidence" value="ECO:0007669"/>
    <property type="project" value="InterPro"/>
</dbReference>
<protein>
    <submittedName>
        <fullName evidence="2">5'-methylthioadenosine/S-adenosylhomocysteine nucleosidase</fullName>
    </submittedName>
</protein>
<dbReference type="AlphaFoldDB" id="A0A7H0IBD7"/>
<dbReference type="GO" id="GO:0008930">
    <property type="term" value="F:methylthioadenosine nucleosidase activity"/>
    <property type="evidence" value="ECO:0007669"/>
    <property type="project" value="TreeGrafter"/>
</dbReference>
<dbReference type="GO" id="GO:0008782">
    <property type="term" value="F:adenosylhomocysteine nucleosidase activity"/>
    <property type="evidence" value="ECO:0007669"/>
    <property type="project" value="TreeGrafter"/>
</dbReference>
<feature type="domain" description="Nucleoside phosphorylase" evidence="1">
    <location>
        <begin position="6"/>
        <end position="234"/>
    </location>
</feature>
<dbReference type="KEGG" id="sroi:IAG44_12015"/>
<dbReference type="InterPro" id="IPR035994">
    <property type="entry name" value="Nucleoside_phosphorylase_sf"/>
</dbReference>
<reference evidence="2 3" key="1">
    <citation type="submission" date="2020-08" db="EMBL/GenBank/DDBJ databases">
        <title>A novel species.</title>
        <authorList>
            <person name="Gao J."/>
        </authorList>
    </citation>
    <scope>NUCLEOTIDE SEQUENCE [LARGE SCALE GENOMIC DNA]</scope>
    <source>
        <strain evidence="2 3">CRXT-G-22</strain>
    </source>
</reference>
<dbReference type="Pfam" id="PF01048">
    <property type="entry name" value="PNP_UDP_1"/>
    <property type="match status" value="1"/>
</dbReference>
<evidence type="ECO:0000259" key="1">
    <source>
        <dbReference type="Pfam" id="PF01048"/>
    </source>
</evidence>
<dbReference type="CDD" id="cd09008">
    <property type="entry name" value="MTAN"/>
    <property type="match status" value="1"/>
</dbReference>
<keyword evidence="3" id="KW-1185">Reference proteome</keyword>
<dbReference type="Proteomes" id="UP000516052">
    <property type="component" value="Chromosome"/>
</dbReference>
<accession>A0A7H0IBD7</accession>
<dbReference type="Gene3D" id="3.40.50.1580">
    <property type="entry name" value="Nucleoside phosphorylase domain"/>
    <property type="match status" value="1"/>
</dbReference>
<dbReference type="InterPro" id="IPR000845">
    <property type="entry name" value="Nucleoside_phosphorylase_d"/>
</dbReference>
<dbReference type="EMBL" id="CP060828">
    <property type="protein sequence ID" value="QNP70103.1"/>
    <property type="molecule type" value="Genomic_DNA"/>
</dbReference>
<organism evidence="2 3">
    <name type="scientific">Streptomyces roseirectus</name>
    <dbReference type="NCBI Taxonomy" id="2768066"/>
    <lineage>
        <taxon>Bacteria</taxon>
        <taxon>Bacillati</taxon>
        <taxon>Actinomycetota</taxon>
        <taxon>Actinomycetes</taxon>
        <taxon>Kitasatosporales</taxon>
        <taxon>Streptomycetaceae</taxon>
        <taxon>Streptomyces</taxon>
    </lineage>
</organism>
<dbReference type="GO" id="GO:0019284">
    <property type="term" value="P:L-methionine salvage from S-adenosylmethionine"/>
    <property type="evidence" value="ECO:0007669"/>
    <property type="project" value="TreeGrafter"/>
</dbReference>
<dbReference type="GO" id="GO:0005829">
    <property type="term" value="C:cytosol"/>
    <property type="evidence" value="ECO:0007669"/>
    <property type="project" value="TreeGrafter"/>
</dbReference>
<name>A0A7H0IBD7_9ACTN</name>
<gene>
    <name evidence="2" type="ORF">IAG44_12015</name>
</gene>
<sequence>MSPVAVILTALPVEYDAVRPYLTAPEEITLSDGTRLERGPLEGTPWTVALAELGEGALTTAILAKQIINELAPEALLFVGVAGGLKDDLQLGDVVVATKVYAVQGGKLTPEGHQERPESWHGSHRLVQAARSALRELRPDVRGHRKPIACGDVVLTDPDSDFAARLKRSYNDAHAIEMEGSGVAHAAHLSRQLDALVIRGISDFADPGKSAADSSGSQELAAGQAAKVAIAVLRKHQPAPEETPGPIYTGDHIDFSGGTFHGPVIGKQSRP</sequence>
<proteinExistence type="predicted"/>
<evidence type="ECO:0000313" key="3">
    <source>
        <dbReference type="Proteomes" id="UP000516052"/>
    </source>
</evidence>
<dbReference type="PANTHER" id="PTHR46832:SF1">
    <property type="entry name" value="5'-METHYLTHIOADENOSINE_S-ADENOSYLHOMOCYSTEINE NUCLEOSIDASE"/>
    <property type="match status" value="1"/>
</dbReference>
<evidence type="ECO:0000313" key="2">
    <source>
        <dbReference type="EMBL" id="QNP70103.1"/>
    </source>
</evidence>
<dbReference type="SUPFAM" id="SSF53167">
    <property type="entry name" value="Purine and uridine phosphorylases"/>
    <property type="match status" value="1"/>
</dbReference>
<dbReference type="RefSeq" id="WP_187747122.1">
    <property type="nucleotide sequence ID" value="NZ_CP060828.1"/>
</dbReference>